<evidence type="ECO:0000313" key="4">
    <source>
        <dbReference type="Proteomes" id="UP000260457"/>
    </source>
</evidence>
<name>A0AAX0S7I6_9BACI</name>
<keyword evidence="4" id="KW-1185">Reference proteome</keyword>
<proteinExistence type="predicted"/>
<protein>
    <submittedName>
        <fullName evidence="2">Uncharacterized protein</fullName>
    </submittedName>
</protein>
<dbReference type="AlphaFoldDB" id="A0AAX0S7I6"/>
<reference evidence="2 3" key="1">
    <citation type="submission" date="2017-09" db="EMBL/GenBank/DDBJ databases">
        <title>Large-scale bioinformatics analysis of Bacillus genomes uncovers conserved roles of natural products in bacterial physiology.</title>
        <authorList>
            <consortium name="Agbiome Team Llc"/>
            <person name="Bleich R.M."/>
            <person name="Kirk G.J."/>
            <person name="Santa Maria K.C."/>
            <person name="Allen S.E."/>
            <person name="Farag S."/>
            <person name="Shank E.A."/>
            <person name="Bowers A."/>
        </authorList>
    </citation>
    <scope>NUCLEOTIDE SEQUENCE [LARGE SCALE GENOMIC DNA]</scope>
    <source>
        <strain evidence="2 3">AFS003229</strain>
    </source>
</reference>
<dbReference type="Proteomes" id="UP000220106">
    <property type="component" value="Unassembled WGS sequence"/>
</dbReference>
<dbReference type="Proteomes" id="UP000260457">
    <property type="component" value="Chromosome"/>
</dbReference>
<dbReference type="GeneID" id="95400751"/>
<dbReference type="RefSeq" id="WP_098175505.1">
    <property type="nucleotide sequence ID" value="NZ_CP030926.1"/>
</dbReference>
<organism evidence="2 3">
    <name type="scientific">Peribacillus butanolivorans</name>
    <dbReference type="NCBI Taxonomy" id="421767"/>
    <lineage>
        <taxon>Bacteria</taxon>
        <taxon>Bacillati</taxon>
        <taxon>Bacillota</taxon>
        <taxon>Bacilli</taxon>
        <taxon>Bacillales</taxon>
        <taxon>Bacillaceae</taxon>
        <taxon>Peribacillus</taxon>
    </lineage>
</organism>
<evidence type="ECO:0000313" key="3">
    <source>
        <dbReference type="Proteomes" id="UP000220106"/>
    </source>
</evidence>
<gene>
    <name evidence="2" type="ORF">CN689_06375</name>
    <name evidence="1" type="ORF">DTO10_21275</name>
</gene>
<evidence type="ECO:0000313" key="2">
    <source>
        <dbReference type="EMBL" id="PEJ35314.1"/>
    </source>
</evidence>
<sequence length="206" mass="24353">MNTTQKINIGLSQFTEFTLKGVSAKTNMVRKIKYQKEYHPAFDYWKQLRDQIVSYHKNDLNKNCFENLIPRIDIKKQPNYIYAIRQYLKFLNKKETIWFDPGKSVWIGDKLSVRSSSELGLLINGVPHLIKLYFKGKNDKVDKRNINSSLILLNTSSYDKTFNFEVNHSVLNLHNNKLYIKNDYNEDMLIALESEASQFVYIWNKI</sequence>
<reference evidence="1 4" key="2">
    <citation type="submission" date="2018-07" db="EMBL/GenBank/DDBJ databases">
        <title>The molecular basis for the intramolecular migration of carboxyl group in the catabolism of para-hydroxybenzoate via gentisate.</title>
        <authorList>
            <person name="Zhao H."/>
            <person name="Xu Y."/>
            <person name="Lin S."/>
            <person name="Spain J.C."/>
            <person name="Zhou N.-Y."/>
        </authorList>
    </citation>
    <scope>NUCLEOTIDE SEQUENCE [LARGE SCALE GENOMIC DNA]</scope>
    <source>
        <strain evidence="1 4">PHB-7a</strain>
    </source>
</reference>
<dbReference type="EMBL" id="CP030926">
    <property type="protein sequence ID" value="AXN41887.1"/>
    <property type="molecule type" value="Genomic_DNA"/>
</dbReference>
<accession>A0AAX0S7I6</accession>
<dbReference type="KEGG" id="pbut:DTO10_21275"/>
<dbReference type="EMBL" id="NUEQ01000013">
    <property type="protein sequence ID" value="PEJ35314.1"/>
    <property type="molecule type" value="Genomic_DNA"/>
</dbReference>
<evidence type="ECO:0000313" key="1">
    <source>
        <dbReference type="EMBL" id="AXN41887.1"/>
    </source>
</evidence>